<comment type="caution">
    <text evidence="1">The sequence shown here is derived from an EMBL/GenBank/DDBJ whole genome shotgun (WGS) entry which is preliminary data.</text>
</comment>
<evidence type="ECO:0000313" key="2">
    <source>
        <dbReference type="Proteomes" id="UP000008383"/>
    </source>
</evidence>
<dbReference type="AlphaFoldDB" id="D4DES0"/>
<dbReference type="Gene3D" id="1.10.600.10">
    <property type="entry name" value="Farnesyl Diphosphate Synthase"/>
    <property type="match status" value="1"/>
</dbReference>
<name>D4DES0_TRIVH</name>
<protein>
    <submittedName>
        <fullName evidence="1">Uncharacterized protein</fullName>
    </submittedName>
</protein>
<sequence length="224" mass="25774">MSFPAIFRWLVSAITAPHSKIRGLSALLQSPASSPKKDDYHIQQENIIKLLKGSSYTIPHLEEVLEGWYMGVNPAYDKIKAEEGEFLKKWIERHNLREMAVKVDLSLCIACFFPRTTEEKLQVLFEKMAWQDPAAFVKYWLDPSRSGPEPYVLPSCIIYRTVGPKLAVGWSNESKVQFQKTTVEYIDCLMEVSKQREKYLPSLDEYIEGRIINIGVYPTLDLIP</sequence>
<gene>
    <name evidence="1" type="ORF">TRV_05660</name>
</gene>
<dbReference type="SUPFAM" id="SSF48576">
    <property type="entry name" value="Terpenoid synthases"/>
    <property type="match status" value="1"/>
</dbReference>
<dbReference type="RefSeq" id="XP_003020272.1">
    <property type="nucleotide sequence ID" value="XM_003020226.1"/>
</dbReference>
<organism evidence="1 2">
    <name type="scientific">Trichophyton verrucosum (strain HKI 0517)</name>
    <dbReference type="NCBI Taxonomy" id="663202"/>
    <lineage>
        <taxon>Eukaryota</taxon>
        <taxon>Fungi</taxon>
        <taxon>Dikarya</taxon>
        <taxon>Ascomycota</taxon>
        <taxon>Pezizomycotina</taxon>
        <taxon>Eurotiomycetes</taxon>
        <taxon>Eurotiomycetidae</taxon>
        <taxon>Onygenales</taxon>
        <taxon>Arthrodermataceae</taxon>
        <taxon>Trichophyton</taxon>
    </lineage>
</organism>
<accession>D4DES0</accession>
<evidence type="ECO:0000313" key="1">
    <source>
        <dbReference type="EMBL" id="EFE39654.1"/>
    </source>
</evidence>
<dbReference type="EMBL" id="ACYE01000308">
    <property type="protein sequence ID" value="EFE39654.1"/>
    <property type="molecule type" value="Genomic_DNA"/>
</dbReference>
<dbReference type="KEGG" id="tve:TRV_05660"/>
<proteinExistence type="predicted"/>
<dbReference type="GeneID" id="9584010"/>
<dbReference type="OrthoDB" id="2861623at2759"/>
<reference evidence="2" key="1">
    <citation type="journal article" date="2011" name="Genome Biol.">
        <title>Comparative and functional genomics provide insights into the pathogenicity of dermatophytic fungi.</title>
        <authorList>
            <person name="Burmester A."/>
            <person name="Shelest E."/>
            <person name="Gloeckner G."/>
            <person name="Heddergott C."/>
            <person name="Schindler S."/>
            <person name="Staib P."/>
            <person name="Heidel A."/>
            <person name="Felder M."/>
            <person name="Petzold A."/>
            <person name="Szafranski K."/>
            <person name="Feuermann M."/>
            <person name="Pedruzzi I."/>
            <person name="Priebe S."/>
            <person name="Groth M."/>
            <person name="Winkler R."/>
            <person name="Li W."/>
            <person name="Kniemeyer O."/>
            <person name="Schroeckh V."/>
            <person name="Hertweck C."/>
            <person name="Hube B."/>
            <person name="White T.C."/>
            <person name="Platzer M."/>
            <person name="Guthke R."/>
            <person name="Heitman J."/>
            <person name="Woestemeyer J."/>
            <person name="Zipfel P.F."/>
            <person name="Monod M."/>
            <person name="Brakhage A.A."/>
        </authorList>
    </citation>
    <scope>NUCLEOTIDE SEQUENCE [LARGE SCALE GENOMIC DNA]</scope>
    <source>
        <strain evidence="2">HKI 0517</strain>
    </source>
</reference>
<dbReference type="Pfam" id="PF19086">
    <property type="entry name" value="Terpene_syn_C_2"/>
    <property type="match status" value="1"/>
</dbReference>
<dbReference type="HOGENOM" id="CLU_1142362_0_0_1"/>
<dbReference type="InterPro" id="IPR008949">
    <property type="entry name" value="Isoprenoid_synthase_dom_sf"/>
</dbReference>
<dbReference type="Proteomes" id="UP000008383">
    <property type="component" value="Unassembled WGS sequence"/>
</dbReference>
<keyword evidence="2" id="KW-1185">Reference proteome</keyword>